<feature type="compositionally biased region" description="Basic and acidic residues" evidence="1">
    <location>
        <begin position="28"/>
        <end position="43"/>
    </location>
</feature>
<feature type="region of interest" description="Disordered" evidence="1">
    <location>
        <begin position="23"/>
        <end position="43"/>
    </location>
</feature>
<reference evidence="2" key="1">
    <citation type="submission" date="2020-02" db="EMBL/GenBank/DDBJ databases">
        <authorList>
            <person name="Meier V. D."/>
        </authorList>
    </citation>
    <scope>NUCLEOTIDE SEQUENCE</scope>
    <source>
        <strain evidence="2">AVDCRST_MAG43</strain>
    </source>
</reference>
<name>A0A6J4UX12_9BACT</name>
<protein>
    <submittedName>
        <fullName evidence="2">Uncharacterized protein</fullName>
    </submittedName>
</protein>
<accession>A0A6J4UX12</accession>
<sequence length="43" mass="4722">ERQGGCGCWESRSAGIRARAGEYTGGIRSRDRDGRGHGRDRCL</sequence>
<evidence type="ECO:0000256" key="1">
    <source>
        <dbReference type="SAM" id="MobiDB-lite"/>
    </source>
</evidence>
<dbReference type="AlphaFoldDB" id="A0A6J4UX12"/>
<feature type="non-terminal residue" evidence="2">
    <location>
        <position position="43"/>
    </location>
</feature>
<dbReference type="EMBL" id="CADCWI010000095">
    <property type="protein sequence ID" value="CAA9561680.1"/>
    <property type="molecule type" value="Genomic_DNA"/>
</dbReference>
<feature type="non-terminal residue" evidence="2">
    <location>
        <position position="1"/>
    </location>
</feature>
<organism evidence="2">
    <name type="scientific">uncultured Thermomicrobiales bacterium</name>
    <dbReference type="NCBI Taxonomy" id="1645740"/>
    <lineage>
        <taxon>Bacteria</taxon>
        <taxon>Pseudomonadati</taxon>
        <taxon>Thermomicrobiota</taxon>
        <taxon>Thermomicrobia</taxon>
        <taxon>Thermomicrobiales</taxon>
        <taxon>environmental samples</taxon>
    </lineage>
</organism>
<proteinExistence type="predicted"/>
<gene>
    <name evidence="2" type="ORF">AVDCRST_MAG43-1829</name>
</gene>
<evidence type="ECO:0000313" key="2">
    <source>
        <dbReference type="EMBL" id="CAA9561680.1"/>
    </source>
</evidence>